<feature type="compositionally biased region" description="Polar residues" evidence="1">
    <location>
        <begin position="84"/>
        <end position="100"/>
    </location>
</feature>
<name>A0A2I0K6I0_PUNGR</name>
<keyword evidence="3" id="KW-1185">Reference proteome</keyword>
<feature type="region of interest" description="Disordered" evidence="1">
    <location>
        <begin position="134"/>
        <end position="182"/>
    </location>
</feature>
<dbReference type="Proteomes" id="UP000233551">
    <property type="component" value="Unassembled WGS sequence"/>
</dbReference>
<organism evidence="2 3">
    <name type="scientific">Punica granatum</name>
    <name type="common">Pomegranate</name>
    <dbReference type="NCBI Taxonomy" id="22663"/>
    <lineage>
        <taxon>Eukaryota</taxon>
        <taxon>Viridiplantae</taxon>
        <taxon>Streptophyta</taxon>
        <taxon>Embryophyta</taxon>
        <taxon>Tracheophyta</taxon>
        <taxon>Spermatophyta</taxon>
        <taxon>Magnoliopsida</taxon>
        <taxon>eudicotyledons</taxon>
        <taxon>Gunneridae</taxon>
        <taxon>Pentapetalae</taxon>
        <taxon>rosids</taxon>
        <taxon>malvids</taxon>
        <taxon>Myrtales</taxon>
        <taxon>Lythraceae</taxon>
        <taxon>Punica</taxon>
    </lineage>
</organism>
<evidence type="ECO:0000313" key="3">
    <source>
        <dbReference type="Proteomes" id="UP000233551"/>
    </source>
</evidence>
<protein>
    <submittedName>
        <fullName evidence="2">Uncharacterized protein</fullName>
    </submittedName>
</protein>
<comment type="caution">
    <text evidence="2">The sequence shown here is derived from an EMBL/GenBank/DDBJ whole genome shotgun (WGS) entry which is preliminary data.</text>
</comment>
<dbReference type="EMBL" id="PGOL01000848">
    <property type="protein sequence ID" value="PKI64159.1"/>
    <property type="molecule type" value="Genomic_DNA"/>
</dbReference>
<accession>A0A2I0K6I0</accession>
<dbReference type="AlphaFoldDB" id="A0A2I0K6I0"/>
<gene>
    <name evidence="2" type="ORF">CRG98_015434</name>
</gene>
<feature type="compositionally biased region" description="Low complexity" evidence="1">
    <location>
        <begin position="134"/>
        <end position="149"/>
    </location>
</feature>
<reference evidence="2 3" key="1">
    <citation type="submission" date="2017-11" db="EMBL/GenBank/DDBJ databases">
        <title>De-novo sequencing of pomegranate (Punica granatum L.) genome.</title>
        <authorList>
            <person name="Akparov Z."/>
            <person name="Amiraslanov A."/>
            <person name="Hajiyeva S."/>
            <person name="Abbasov M."/>
            <person name="Kaur K."/>
            <person name="Hamwieh A."/>
            <person name="Solovyev V."/>
            <person name="Salamov A."/>
            <person name="Braich B."/>
            <person name="Kosarev P."/>
            <person name="Mahmoud A."/>
            <person name="Hajiyev E."/>
            <person name="Babayeva S."/>
            <person name="Izzatullayeva V."/>
            <person name="Mammadov A."/>
            <person name="Mammadov A."/>
            <person name="Sharifova S."/>
            <person name="Ojaghi J."/>
            <person name="Eynullazada K."/>
            <person name="Bayramov B."/>
            <person name="Abdulazimova A."/>
            <person name="Shahmuradov I."/>
        </authorList>
    </citation>
    <scope>NUCLEOTIDE SEQUENCE [LARGE SCALE GENOMIC DNA]</scope>
    <source>
        <strain evidence="3">cv. AG2017</strain>
        <tissue evidence="2">Leaf</tissue>
    </source>
</reference>
<sequence>TNDIGDELVSLCKDEEQQFARSIVCCSTAERAYLNLWMVRGGWRGEVAIGVVETIIPDQYGPWLTTTSSVVPDDSPPNSPTGDIRSSTYDPNGSPCTPNVSPNPPIHQGGTTSTKPKYKVQFNIPDNLPALVPDFDFSPDLSPNSDLSPTTEEGVVGATPSRDPPLGFKTKGKELFPNSSLG</sequence>
<proteinExistence type="predicted"/>
<evidence type="ECO:0000313" key="2">
    <source>
        <dbReference type="EMBL" id="PKI64159.1"/>
    </source>
</evidence>
<feature type="non-terminal residue" evidence="2">
    <location>
        <position position="1"/>
    </location>
</feature>
<feature type="region of interest" description="Disordered" evidence="1">
    <location>
        <begin position="67"/>
        <end position="117"/>
    </location>
</feature>
<evidence type="ECO:0000256" key="1">
    <source>
        <dbReference type="SAM" id="MobiDB-lite"/>
    </source>
</evidence>